<dbReference type="RefSeq" id="WP_187015370.1">
    <property type="nucleotide sequence ID" value="NZ_JACOQI010000013.1"/>
</dbReference>
<gene>
    <name evidence="1" type="ORF">H8Z83_12580</name>
</gene>
<reference evidence="1" key="1">
    <citation type="submission" date="2020-08" db="EMBL/GenBank/DDBJ databases">
        <title>Genome public.</title>
        <authorList>
            <person name="Liu C."/>
            <person name="Sun Q."/>
        </authorList>
    </citation>
    <scope>NUCLEOTIDE SEQUENCE</scope>
    <source>
        <strain evidence="1">BX15</strain>
    </source>
</reference>
<accession>A0A923SBJ6</accession>
<comment type="caution">
    <text evidence="1">The sequence shown here is derived from an EMBL/GenBank/DDBJ whole genome shotgun (WGS) entry which is preliminary data.</text>
</comment>
<organism evidence="1 2">
    <name type="scientific">Dysosmobacter segnis</name>
    <dbReference type="NCBI Taxonomy" id="2763042"/>
    <lineage>
        <taxon>Bacteria</taxon>
        <taxon>Bacillati</taxon>
        <taxon>Bacillota</taxon>
        <taxon>Clostridia</taxon>
        <taxon>Eubacteriales</taxon>
        <taxon>Oscillospiraceae</taxon>
        <taxon>Dysosmobacter</taxon>
    </lineage>
</organism>
<dbReference type="AlphaFoldDB" id="A0A923SBJ6"/>
<keyword evidence="2" id="KW-1185">Reference proteome</keyword>
<dbReference type="EMBL" id="JACOQI010000013">
    <property type="protein sequence ID" value="MBC5771142.1"/>
    <property type="molecule type" value="Genomic_DNA"/>
</dbReference>
<name>A0A923SBJ6_9FIRM</name>
<proteinExistence type="predicted"/>
<protein>
    <submittedName>
        <fullName evidence="1">TIGR04255 family protein</fullName>
    </submittedName>
</protein>
<evidence type="ECO:0000313" key="2">
    <source>
        <dbReference type="Proteomes" id="UP000620327"/>
    </source>
</evidence>
<dbReference type="Proteomes" id="UP000620327">
    <property type="component" value="Unassembled WGS sequence"/>
</dbReference>
<dbReference type="NCBIfam" id="TIGR04255">
    <property type="entry name" value="sporadTIGR04255"/>
    <property type="match status" value="1"/>
</dbReference>
<evidence type="ECO:0000313" key="1">
    <source>
        <dbReference type="EMBL" id="MBC5771142.1"/>
    </source>
</evidence>
<sequence>MLFSDRPRTHYEKTLAHEVICQLRFPTILSINNVEPADFQERIREDFPQYARKQDVLPPQIVNGKPEPQPPVTNYHFLSQDGRWKLNLTKDFIALSTLSYPGWEEFARMLDKPLAAFIQLYKPAYFQRVGLRYLNIVSRTALDLEDVSWRELFTPAYLGPMAEADLAEDRVVNCACDTQFKLDSSCTAKIHAGIGRLKTNIPNAPQDPEVKFIFDMDLSMGGNTACGLAAAALETLHGHSSRVFEGAITDRLRDAMGR</sequence>
<dbReference type="InterPro" id="IPR026349">
    <property type="entry name" value="CHP04255"/>
</dbReference>